<gene>
    <name evidence="3" type="ORF">CHS0354_009485</name>
</gene>
<evidence type="ECO:0000256" key="1">
    <source>
        <dbReference type="SAM" id="MobiDB-lite"/>
    </source>
</evidence>
<sequence>MANLYSSRFHPKLQGCNILSLRFVTMLCMLFITPKFVESRGRMMEPVQRSSLWRRGFDALVNSDDDALNCGGKWRQQHDNKGKCGVCGDPYDIILRDHEAGGKYASGIISNRYTTNDTSILVVIDITNFLGGFFEFRICPHNSFKTPVKQACLDRHQLKIEGNMYRYYPSRRGPHHLRVELPKGMSCIQCVLQWKWHTGKDWGICPDGIGRIGCGPQEEYVNCADIAIDPATPQDLDIGLSTGFFDFPLNSVRQENILNPNSDVNIPAVKPPPGGIPLSMENMRNDVMVEPASFVNSGTFDTGANMIEPKKPFSVFSGRSGDRGTAIQPKFEFFNGEHSTSIVSAMTDTTNASTNPANTGAHKDDIVVLPFMGDIVNKESITNSGSNGSRVSEIYTEVNKMKDGTKAEATTMPYVKGVLMDMAISNISNLGPSLYSQTTDTRTGIDVTFSQKNDKGTSTMVIQSTTDDVHTTSQLYDITTPGAVSNTFDRNIPTAAESILLDSDNTSLARVGMDVSISTGMPPASNASDARNETGTLGSLASRQTRSILRIPDLSIEATTISLNQSFNLEGTVQSQENIESSTVISSNLQSETVSQNQAGNFSIMPGRLFGVPLVRDSGSQLSTKMNDLSKSIQTDAGASQEVNISSLGASVQNQYTISGLLKGTSYFDKGTQTDLTSANGWFRNVDVTSAQDGQMTSSGQISQISSITAEILNQPQTEPNETATGYESWVQPTTIFPTITSSEASTWNEQSNQSQSIRSRIMSMMGQSSSGSGSVNESTSSATSGGVTSERPITSSQVQLSQIQLQPIFDNLLQALQAKNFSLANTSHTSQRDTNIYEYLQALQALLLEKILNHDIARFQNWDTQGIHSSTVMSPGIGPDAWVQPNVEGSQRATLETTTERAPVLTENAPVSNPIAAFESAKENRNRAQNKIQEQTSNETSSNMVETNAVELQQQSNNIQQSEIVKRGNMKQGIIDSTIFQAENAITNDKDARQRQSQAQYINANALQSNEVTSLADSHTTQQTLRNRKEHNPIETVNASAIFQQDTQIVLGTGSISAHESQMQKNKTVQMNNATSIDLQYSMQPVNRGDFRKVSQGQITAISDQQTSHTQPGNTISVVSSKPNLQENVAVQTQKEVKVTVDKTETKLSNVTQDKTHENQPVTISNTALDQKSASWSDQSDYIVSTEAYPSDTFKPEPSGADTWFLPDPVPLTTVPPPRLPKAQSTHWEQNTPTIINRENQGSQRRIYPRPDRLATMYLRNIFTQLSPETNPLTIVVGLTPDMLMRAGVNPRIAESGNIGEIITALESVLGVSLRSRRSGSAVGPEGLDLGGAGSAPFDSLSILGGGGGAGSMSGNGPNDPVMGRDQQLMDGVGADMRGNGKFMNPVQRRRQQLRTEVMRRRQFMQEMRMLQDVMQLLGLGPEPLEPGDPGYRPPRGQGLGAQANPTAGLEPADVAPGAGGLGGALGGGMGMGRSRSQISQLNALMEMIGL</sequence>
<accession>A0AAE0VK31</accession>
<evidence type="ECO:0000313" key="3">
    <source>
        <dbReference type="EMBL" id="KAK3580531.1"/>
    </source>
</evidence>
<proteinExistence type="predicted"/>
<dbReference type="EMBL" id="JAEAOA010000612">
    <property type="protein sequence ID" value="KAK3580531.1"/>
    <property type="molecule type" value="Genomic_DNA"/>
</dbReference>
<keyword evidence="4" id="KW-1185">Reference proteome</keyword>
<organism evidence="3 4">
    <name type="scientific">Potamilus streckersoni</name>
    <dbReference type="NCBI Taxonomy" id="2493646"/>
    <lineage>
        <taxon>Eukaryota</taxon>
        <taxon>Metazoa</taxon>
        <taxon>Spiralia</taxon>
        <taxon>Lophotrochozoa</taxon>
        <taxon>Mollusca</taxon>
        <taxon>Bivalvia</taxon>
        <taxon>Autobranchia</taxon>
        <taxon>Heteroconchia</taxon>
        <taxon>Palaeoheterodonta</taxon>
        <taxon>Unionida</taxon>
        <taxon>Unionoidea</taxon>
        <taxon>Unionidae</taxon>
        <taxon>Ambleminae</taxon>
        <taxon>Lampsilini</taxon>
        <taxon>Potamilus</taxon>
    </lineage>
</organism>
<feature type="region of interest" description="Disordered" evidence="1">
    <location>
        <begin position="765"/>
        <end position="794"/>
    </location>
</feature>
<reference evidence="3" key="3">
    <citation type="submission" date="2023-05" db="EMBL/GenBank/DDBJ databases">
        <authorList>
            <person name="Smith C.H."/>
        </authorList>
    </citation>
    <scope>NUCLEOTIDE SEQUENCE</scope>
    <source>
        <strain evidence="3">CHS0354</strain>
        <tissue evidence="3">Mantle</tissue>
    </source>
</reference>
<dbReference type="Proteomes" id="UP001195483">
    <property type="component" value="Unassembled WGS sequence"/>
</dbReference>
<feature type="region of interest" description="Disordered" evidence="1">
    <location>
        <begin position="1425"/>
        <end position="1448"/>
    </location>
</feature>
<reference evidence="3" key="1">
    <citation type="journal article" date="2021" name="Genome Biol. Evol.">
        <title>A High-Quality Reference Genome for a Parasitic Bivalve with Doubly Uniparental Inheritance (Bivalvia: Unionida).</title>
        <authorList>
            <person name="Smith C.H."/>
        </authorList>
    </citation>
    <scope>NUCLEOTIDE SEQUENCE</scope>
    <source>
        <strain evidence="3">CHS0354</strain>
    </source>
</reference>
<name>A0AAE0VK31_9BIVA</name>
<evidence type="ECO:0000313" key="4">
    <source>
        <dbReference type="Proteomes" id="UP001195483"/>
    </source>
</evidence>
<dbReference type="Pfam" id="PF03067">
    <property type="entry name" value="LPMO_10"/>
    <property type="match status" value="1"/>
</dbReference>
<comment type="caution">
    <text evidence="3">The sequence shown here is derived from an EMBL/GenBank/DDBJ whole genome shotgun (WGS) entry which is preliminary data.</text>
</comment>
<dbReference type="InterPro" id="IPR004302">
    <property type="entry name" value="Cellulose/chitin-bd_N"/>
</dbReference>
<protein>
    <recommendedName>
        <fullName evidence="2">Chitin-binding type-4 domain-containing protein</fullName>
    </recommendedName>
</protein>
<reference evidence="3" key="2">
    <citation type="journal article" date="2021" name="Genome Biol. Evol.">
        <title>Developing a high-quality reference genome for a parasitic bivalve with doubly uniparental inheritance (Bivalvia: Unionida).</title>
        <authorList>
            <person name="Smith C.H."/>
        </authorList>
    </citation>
    <scope>NUCLEOTIDE SEQUENCE</scope>
    <source>
        <strain evidence="3">CHS0354</strain>
        <tissue evidence="3">Mantle</tissue>
    </source>
</reference>
<evidence type="ECO:0000259" key="2">
    <source>
        <dbReference type="Pfam" id="PF03067"/>
    </source>
</evidence>
<feature type="domain" description="Chitin-binding type-4" evidence="2">
    <location>
        <begin position="41"/>
        <end position="226"/>
    </location>
</feature>